<keyword evidence="2" id="KW-1185">Reference proteome</keyword>
<sequence length="97" mass="11019">MDHGNLQLHLHPFGLLRTGPLETKPKVGSTITCKLAFFNCCESIKWLEGLASIFLALMAVLLQTILNKYRLDSVHEQRCNRKVTGLIPSTFRRVHCK</sequence>
<evidence type="ECO:0000313" key="2">
    <source>
        <dbReference type="Proteomes" id="UP000230069"/>
    </source>
</evidence>
<name>A0A2G5EE58_AQUCA</name>
<protein>
    <submittedName>
        <fullName evidence="1">Uncharacterized protein</fullName>
    </submittedName>
</protein>
<proteinExistence type="predicted"/>
<organism evidence="1 2">
    <name type="scientific">Aquilegia coerulea</name>
    <name type="common">Rocky mountain columbine</name>
    <dbReference type="NCBI Taxonomy" id="218851"/>
    <lineage>
        <taxon>Eukaryota</taxon>
        <taxon>Viridiplantae</taxon>
        <taxon>Streptophyta</taxon>
        <taxon>Embryophyta</taxon>
        <taxon>Tracheophyta</taxon>
        <taxon>Spermatophyta</taxon>
        <taxon>Magnoliopsida</taxon>
        <taxon>Ranunculales</taxon>
        <taxon>Ranunculaceae</taxon>
        <taxon>Thalictroideae</taxon>
        <taxon>Aquilegia</taxon>
    </lineage>
</organism>
<dbReference type="EMBL" id="KZ305026">
    <property type="protein sequence ID" value="PIA54001.1"/>
    <property type="molecule type" value="Genomic_DNA"/>
</dbReference>
<accession>A0A2G5EE58</accession>
<reference evidence="1 2" key="1">
    <citation type="submission" date="2017-09" db="EMBL/GenBank/DDBJ databases">
        <title>WGS assembly of Aquilegia coerulea Goldsmith.</title>
        <authorList>
            <person name="Hodges S."/>
            <person name="Kramer E."/>
            <person name="Nordborg M."/>
            <person name="Tomkins J."/>
            <person name="Borevitz J."/>
            <person name="Derieg N."/>
            <person name="Yan J."/>
            <person name="Mihaltcheva S."/>
            <person name="Hayes R.D."/>
            <person name="Rokhsar D."/>
        </authorList>
    </citation>
    <scope>NUCLEOTIDE SEQUENCE [LARGE SCALE GENOMIC DNA]</scope>
    <source>
        <strain evidence="2">cv. Goldsmith</strain>
    </source>
</reference>
<gene>
    <name evidence="1" type="ORF">AQUCO_00900521v1</name>
</gene>
<dbReference type="InParanoid" id="A0A2G5EE58"/>
<dbReference type="Proteomes" id="UP000230069">
    <property type="component" value="Unassembled WGS sequence"/>
</dbReference>
<evidence type="ECO:0000313" key="1">
    <source>
        <dbReference type="EMBL" id="PIA54001.1"/>
    </source>
</evidence>
<dbReference type="AlphaFoldDB" id="A0A2G5EE58"/>